<dbReference type="InParanoid" id="A0A177CV28"/>
<reference evidence="2 3" key="1">
    <citation type="submission" date="2016-05" db="EMBL/GenBank/DDBJ databases">
        <title>Comparative analysis of secretome profiles of manganese(II)-oxidizing ascomycete fungi.</title>
        <authorList>
            <consortium name="DOE Joint Genome Institute"/>
            <person name="Zeiner C.A."/>
            <person name="Purvine S.O."/>
            <person name="Zink E.M."/>
            <person name="Wu S."/>
            <person name="Pasa-Tolic L."/>
            <person name="Chaput D.L."/>
            <person name="Haridas S."/>
            <person name="Grigoriev I.V."/>
            <person name="Santelli C.M."/>
            <person name="Hansel C.M."/>
        </authorList>
    </citation>
    <scope>NUCLEOTIDE SEQUENCE [LARGE SCALE GENOMIC DNA]</scope>
    <source>
        <strain evidence="2 3">AP3s5-JAC2a</strain>
    </source>
</reference>
<name>A0A177CV28_9PLEO</name>
<evidence type="ECO:0000313" key="2">
    <source>
        <dbReference type="EMBL" id="OAG10647.1"/>
    </source>
</evidence>
<sequence>MSLPCSPTPPSAPSRQDCSADATKSLGLHVAAPSHHHASQSLDMKLRLLSQSLFRIRDRGI</sequence>
<keyword evidence="3" id="KW-1185">Reference proteome</keyword>
<gene>
    <name evidence="2" type="ORF">CC84DRAFT_1161541</name>
</gene>
<protein>
    <submittedName>
        <fullName evidence="2">Uncharacterized protein</fullName>
    </submittedName>
</protein>
<feature type="compositionally biased region" description="Pro residues" evidence="1">
    <location>
        <begin position="1"/>
        <end position="12"/>
    </location>
</feature>
<dbReference type="GeneID" id="28761254"/>
<dbReference type="EMBL" id="KV441549">
    <property type="protein sequence ID" value="OAG10647.1"/>
    <property type="molecule type" value="Genomic_DNA"/>
</dbReference>
<dbReference type="AlphaFoldDB" id="A0A177CV28"/>
<dbReference type="Proteomes" id="UP000077069">
    <property type="component" value="Unassembled WGS sequence"/>
</dbReference>
<evidence type="ECO:0000256" key="1">
    <source>
        <dbReference type="SAM" id="MobiDB-lite"/>
    </source>
</evidence>
<feature type="region of interest" description="Disordered" evidence="1">
    <location>
        <begin position="1"/>
        <end position="20"/>
    </location>
</feature>
<dbReference type="RefSeq" id="XP_018041012.1">
    <property type="nucleotide sequence ID" value="XM_018177768.1"/>
</dbReference>
<accession>A0A177CV28</accession>
<evidence type="ECO:0000313" key="3">
    <source>
        <dbReference type="Proteomes" id="UP000077069"/>
    </source>
</evidence>
<organism evidence="2 3">
    <name type="scientific">Paraphaeosphaeria sporulosa</name>
    <dbReference type="NCBI Taxonomy" id="1460663"/>
    <lineage>
        <taxon>Eukaryota</taxon>
        <taxon>Fungi</taxon>
        <taxon>Dikarya</taxon>
        <taxon>Ascomycota</taxon>
        <taxon>Pezizomycotina</taxon>
        <taxon>Dothideomycetes</taxon>
        <taxon>Pleosporomycetidae</taxon>
        <taxon>Pleosporales</taxon>
        <taxon>Massarineae</taxon>
        <taxon>Didymosphaeriaceae</taxon>
        <taxon>Paraphaeosphaeria</taxon>
    </lineage>
</organism>
<proteinExistence type="predicted"/>